<sequence length="537" mass="58347">MKVTDVKRQWRDVLGSFCLALLIVTKFGGISAQIRYSIQEESKSGATIGNVAKDLGLDVGRPLDREETSQHWLLLTATDGGKPSKSGAINITVIVSDINDNSPVCDKQKYAITIKENAPVGTFLLTVNASDPDEGVNGEIEYSLRSKNRGFSSEPFHLDSRTGKLTVKASLDYEEKNAYEIKVLAADKGSVPLSTQCNMMVRVEDVNDNQPEIDITSFSSRIPEDAPPGTVVALMGVTDLDSGVNGQVVCNVLGDLPFDLKPSPDGQSYSLVTKDYLDKEMKPVYIIEILAKDLGSPVLSSTRVIQVEVLDVNDNSPLFTESPYIFYVYENNKAGMSIFSVSATDADGGENAAVSYSLGRKNPNPFITSFLTINEANGTISALKSFDFETLKTFQFQVVATDSGAPSLSSNVTVNVFILDQNDNPPVILYPVSSNGSAEGEVTDHSLFGLDRYTGQIRTLRSFTETDEAEHKLLILVKDNGNVSLSATATVIVKLVEPKEAFAASDVKSKTPLRVLDSRFMQLEILMLAHSQFGFIS</sequence>
<dbReference type="GO" id="GO:0007156">
    <property type="term" value="P:homophilic cell adhesion via plasma membrane adhesion molecules"/>
    <property type="evidence" value="ECO:0007669"/>
    <property type="project" value="InterPro"/>
</dbReference>
<dbReference type="CDD" id="cd11304">
    <property type="entry name" value="Cadherin_repeat"/>
    <property type="match status" value="4"/>
</dbReference>
<dbReference type="FunFam" id="2.60.40.60:FF:000001">
    <property type="entry name" value="Protocadherin alpha 2"/>
    <property type="match status" value="1"/>
</dbReference>
<keyword evidence="14" id="KW-1185">Reference proteome</keyword>
<feature type="domain" description="Cadherin" evidence="12">
    <location>
        <begin position="428"/>
        <end position="514"/>
    </location>
</feature>
<dbReference type="InterPro" id="IPR015919">
    <property type="entry name" value="Cadherin-like_sf"/>
</dbReference>
<proteinExistence type="predicted"/>
<dbReference type="GO" id="GO:0005886">
    <property type="term" value="C:plasma membrane"/>
    <property type="evidence" value="ECO:0007669"/>
    <property type="project" value="UniProtKB-SubCell"/>
</dbReference>
<keyword evidence="6 11" id="KW-0106">Calcium</keyword>
<evidence type="ECO:0000313" key="14">
    <source>
        <dbReference type="Proteomes" id="UP000264800"/>
    </source>
</evidence>
<dbReference type="Pfam" id="PF00028">
    <property type="entry name" value="Cadherin"/>
    <property type="match status" value="3"/>
</dbReference>
<keyword evidence="4" id="KW-0732">Signal</keyword>
<evidence type="ECO:0000256" key="10">
    <source>
        <dbReference type="ARBA" id="ARBA00023180"/>
    </source>
</evidence>
<keyword evidence="9" id="KW-0472">Membrane</keyword>
<evidence type="ECO:0000256" key="9">
    <source>
        <dbReference type="ARBA" id="ARBA00023136"/>
    </source>
</evidence>
<feature type="domain" description="Cadherin" evidence="12">
    <location>
        <begin position="214"/>
        <end position="319"/>
    </location>
</feature>
<dbReference type="SMART" id="SM00112">
    <property type="entry name" value="CA"/>
    <property type="match status" value="5"/>
</dbReference>
<evidence type="ECO:0000256" key="7">
    <source>
        <dbReference type="ARBA" id="ARBA00022889"/>
    </source>
</evidence>
<dbReference type="Pfam" id="PF08266">
    <property type="entry name" value="Cadherin_2"/>
    <property type="match status" value="1"/>
</dbReference>
<evidence type="ECO:0000256" key="8">
    <source>
        <dbReference type="ARBA" id="ARBA00022989"/>
    </source>
</evidence>
<dbReference type="AlphaFoldDB" id="A0A3Q3A748"/>
<evidence type="ECO:0000259" key="12">
    <source>
        <dbReference type="PROSITE" id="PS50268"/>
    </source>
</evidence>
<comment type="subcellular location">
    <subcellularLocation>
        <location evidence="1">Cell membrane</location>
        <topology evidence="1">Single-pass type I membrane protein</topology>
    </subcellularLocation>
</comment>
<evidence type="ECO:0000256" key="3">
    <source>
        <dbReference type="ARBA" id="ARBA00022692"/>
    </source>
</evidence>
<dbReference type="FunFam" id="2.60.40.60:FF:000004">
    <property type="entry name" value="Protocadherin 1 gamma 2"/>
    <property type="match status" value="1"/>
</dbReference>
<dbReference type="Ensembl" id="ENSKMAT00000012452.1">
    <property type="protein sequence ID" value="ENSKMAP00000012268.1"/>
    <property type="gene ID" value="ENSKMAG00000009189.1"/>
</dbReference>
<dbReference type="GeneTree" id="ENSGT00940000165118"/>
<evidence type="ECO:0000256" key="2">
    <source>
        <dbReference type="ARBA" id="ARBA00022475"/>
    </source>
</evidence>
<name>A0A3Q3A748_KRYMA</name>
<evidence type="ECO:0000256" key="4">
    <source>
        <dbReference type="ARBA" id="ARBA00022729"/>
    </source>
</evidence>
<dbReference type="GO" id="GO:0009653">
    <property type="term" value="P:anatomical structure morphogenesis"/>
    <property type="evidence" value="ECO:0007669"/>
    <property type="project" value="UniProtKB-ARBA"/>
</dbReference>
<dbReference type="OMA" id="CAKTVPC"/>
<dbReference type="STRING" id="37003.ENSKMAP00000012268"/>
<accession>A0A3Q3A748</accession>
<evidence type="ECO:0000313" key="13">
    <source>
        <dbReference type="Ensembl" id="ENSKMAP00000012268.1"/>
    </source>
</evidence>
<dbReference type="SUPFAM" id="SSF49313">
    <property type="entry name" value="Cadherin-like"/>
    <property type="match status" value="5"/>
</dbReference>
<dbReference type="FunFam" id="2.60.40.60:FF:000002">
    <property type="entry name" value="Protocadherin alpha 2"/>
    <property type="match status" value="1"/>
</dbReference>
<dbReference type="InterPro" id="IPR002126">
    <property type="entry name" value="Cadherin-like_dom"/>
</dbReference>
<reference evidence="13" key="1">
    <citation type="submission" date="2025-08" db="UniProtKB">
        <authorList>
            <consortium name="Ensembl"/>
        </authorList>
    </citation>
    <scope>IDENTIFICATION</scope>
</reference>
<evidence type="ECO:0000256" key="11">
    <source>
        <dbReference type="PROSITE-ProRule" id="PRU00043"/>
    </source>
</evidence>
<feature type="domain" description="Cadherin" evidence="12">
    <location>
        <begin position="106"/>
        <end position="213"/>
    </location>
</feature>
<feature type="domain" description="Cadherin" evidence="12">
    <location>
        <begin position="320"/>
        <end position="428"/>
    </location>
</feature>
<reference evidence="13" key="2">
    <citation type="submission" date="2025-09" db="UniProtKB">
        <authorList>
            <consortium name="Ensembl"/>
        </authorList>
    </citation>
    <scope>IDENTIFICATION</scope>
</reference>
<dbReference type="PANTHER" id="PTHR24028:SF241">
    <property type="entry name" value="PROTOCADHERIN 2 ALPHA A 1 PRECURSOR"/>
    <property type="match status" value="1"/>
</dbReference>
<dbReference type="InterPro" id="IPR050174">
    <property type="entry name" value="Protocadherin/Cadherin-CA"/>
</dbReference>
<protein>
    <submittedName>
        <fullName evidence="13">Protocadherin 2 alpha a 1</fullName>
    </submittedName>
</protein>
<keyword evidence="8" id="KW-1133">Transmembrane helix</keyword>
<dbReference type="FunFam" id="2.60.40.60:FF:000129">
    <property type="entry name" value="protocadherin alpha-C2 isoform X1"/>
    <property type="match status" value="1"/>
</dbReference>
<dbReference type="PRINTS" id="PR00205">
    <property type="entry name" value="CADHERIN"/>
</dbReference>
<keyword evidence="3" id="KW-0812">Transmembrane</keyword>
<dbReference type="PANTHER" id="PTHR24028">
    <property type="entry name" value="CADHERIN-87A"/>
    <property type="match status" value="1"/>
</dbReference>
<organism evidence="13 14">
    <name type="scientific">Kryptolebias marmoratus</name>
    <name type="common">Mangrove killifish</name>
    <name type="synonym">Rivulus marmoratus</name>
    <dbReference type="NCBI Taxonomy" id="37003"/>
    <lineage>
        <taxon>Eukaryota</taxon>
        <taxon>Metazoa</taxon>
        <taxon>Chordata</taxon>
        <taxon>Craniata</taxon>
        <taxon>Vertebrata</taxon>
        <taxon>Euteleostomi</taxon>
        <taxon>Actinopterygii</taxon>
        <taxon>Neopterygii</taxon>
        <taxon>Teleostei</taxon>
        <taxon>Neoteleostei</taxon>
        <taxon>Acanthomorphata</taxon>
        <taxon>Ovalentaria</taxon>
        <taxon>Atherinomorphae</taxon>
        <taxon>Cyprinodontiformes</taxon>
        <taxon>Rivulidae</taxon>
        <taxon>Kryptolebias</taxon>
    </lineage>
</organism>
<dbReference type="Gene3D" id="2.60.40.60">
    <property type="entry name" value="Cadherins"/>
    <property type="match status" value="5"/>
</dbReference>
<evidence type="ECO:0000256" key="5">
    <source>
        <dbReference type="ARBA" id="ARBA00022737"/>
    </source>
</evidence>
<keyword evidence="2" id="KW-1003">Cell membrane</keyword>
<keyword evidence="7" id="KW-0130">Cell adhesion</keyword>
<keyword evidence="5" id="KW-0677">Repeat</keyword>
<dbReference type="PROSITE" id="PS50268">
    <property type="entry name" value="CADHERIN_2"/>
    <property type="match status" value="5"/>
</dbReference>
<dbReference type="PROSITE" id="PS00232">
    <property type="entry name" value="CADHERIN_1"/>
    <property type="match status" value="3"/>
</dbReference>
<evidence type="ECO:0000256" key="1">
    <source>
        <dbReference type="ARBA" id="ARBA00004251"/>
    </source>
</evidence>
<dbReference type="InterPro" id="IPR013164">
    <property type="entry name" value="Cadherin_N"/>
</dbReference>
<dbReference type="Proteomes" id="UP000264800">
    <property type="component" value="Unplaced"/>
</dbReference>
<evidence type="ECO:0000256" key="6">
    <source>
        <dbReference type="ARBA" id="ARBA00022837"/>
    </source>
</evidence>
<dbReference type="GO" id="GO:0005509">
    <property type="term" value="F:calcium ion binding"/>
    <property type="evidence" value="ECO:0007669"/>
    <property type="project" value="UniProtKB-UniRule"/>
</dbReference>
<dbReference type="InterPro" id="IPR020894">
    <property type="entry name" value="Cadherin_CS"/>
</dbReference>
<keyword evidence="10" id="KW-0325">Glycoprotein</keyword>
<feature type="domain" description="Cadherin" evidence="12">
    <location>
        <begin position="31"/>
        <end position="105"/>
    </location>
</feature>